<keyword evidence="10" id="KW-1185">Reference proteome</keyword>
<dbReference type="GO" id="GO:0030544">
    <property type="term" value="F:Hsp70 protein binding"/>
    <property type="evidence" value="ECO:0007669"/>
    <property type="project" value="InterPro"/>
</dbReference>
<dbReference type="Gene3D" id="2.60.260.20">
    <property type="entry name" value="Urease metallochaperone UreE, N-terminal domain"/>
    <property type="match status" value="2"/>
</dbReference>
<dbReference type="InterPro" id="IPR008971">
    <property type="entry name" value="HSP40/DnaJ_pept-bd"/>
</dbReference>
<feature type="zinc finger region" description="CR-type" evidence="5">
    <location>
        <begin position="146"/>
        <end position="229"/>
    </location>
</feature>
<dbReference type="PRINTS" id="PR00625">
    <property type="entry name" value="JDOMAIN"/>
</dbReference>
<dbReference type="CDD" id="cd10747">
    <property type="entry name" value="DnaJ_C"/>
    <property type="match status" value="1"/>
</dbReference>
<dbReference type="AlphaFoldDB" id="A0AAF0ET72"/>
<dbReference type="PROSITE" id="PS50076">
    <property type="entry name" value="DNAJ_2"/>
    <property type="match status" value="1"/>
</dbReference>
<dbReference type="SUPFAM" id="SSF49493">
    <property type="entry name" value="HSP40/DnaJ peptide-binding domain"/>
    <property type="match status" value="2"/>
</dbReference>
<keyword evidence="4 5" id="KW-0862">Zinc</keyword>
<protein>
    <submittedName>
        <fullName evidence="9">DnaJ- protein scj1</fullName>
    </submittedName>
</protein>
<evidence type="ECO:0000313" key="10">
    <source>
        <dbReference type="Proteomes" id="UP001219933"/>
    </source>
</evidence>
<dbReference type="CDD" id="cd06257">
    <property type="entry name" value="DnaJ"/>
    <property type="match status" value="1"/>
</dbReference>
<evidence type="ECO:0000256" key="1">
    <source>
        <dbReference type="ARBA" id="ARBA00022723"/>
    </source>
</evidence>
<dbReference type="Proteomes" id="UP001219933">
    <property type="component" value="Chromosome 2"/>
</dbReference>
<organism evidence="9 10">
    <name type="scientific">Malassezia cuniculi</name>
    <dbReference type="NCBI Taxonomy" id="948313"/>
    <lineage>
        <taxon>Eukaryota</taxon>
        <taxon>Fungi</taxon>
        <taxon>Dikarya</taxon>
        <taxon>Basidiomycota</taxon>
        <taxon>Ustilaginomycotina</taxon>
        <taxon>Malasseziomycetes</taxon>
        <taxon>Malasseziales</taxon>
        <taxon>Malasseziaceae</taxon>
        <taxon>Malassezia</taxon>
    </lineage>
</organism>
<feature type="domain" description="J" evidence="7">
    <location>
        <begin position="28"/>
        <end position="90"/>
    </location>
</feature>
<dbReference type="EMBL" id="CP119878">
    <property type="protein sequence ID" value="WFD34294.1"/>
    <property type="molecule type" value="Genomic_DNA"/>
</dbReference>
<dbReference type="GO" id="GO:0006457">
    <property type="term" value="P:protein folding"/>
    <property type="evidence" value="ECO:0007669"/>
    <property type="project" value="InterPro"/>
</dbReference>
<dbReference type="GO" id="GO:0008270">
    <property type="term" value="F:zinc ion binding"/>
    <property type="evidence" value="ECO:0007669"/>
    <property type="project" value="UniProtKB-KW"/>
</dbReference>
<feature type="signal peptide" evidence="6">
    <location>
        <begin position="1"/>
        <end position="25"/>
    </location>
</feature>
<dbReference type="Pfam" id="PF00226">
    <property type="entry name" value="DnaJ"/>
    <property type="match status" value="1"/>
</dbReference>
<evidence type="ECO:0000313" key="9">
    <source>
        <dbReference type="EMBL" id="WFD34294.1"/>
    </source>
</evidence>
<evidence type="ECO:0000256" key="5">
    <source>
        <dbReference type="PROSITE-ProRule" id="PRU00546"/>
    </source>
</evidence>
<dbReference type="PANTHER" id="PTHR43888">
    <property type="entry name" value="DNAJ-LIKE-2, ISOFORM A-RELATED"/>
    <property type="match status" value="1"/>
</dbReference>
<sequence>MHTTATRVSALLLVCLLLLAPLVAAARDYYEVLGVKRTATEKEIKSVYRKKARNMHPDRNPDRADEFMELTDAYQTLIDPELRRIYDTRGADAVKEHQTRKNNGHVNDPFDIFKQFFGGGAKDDSTPKGPAKSFTAELSVADMYNGRVFTVTHERTVVCPSCSGSGAKSSAHIHRCSACDGQGVQVVRHQIMPGFVTNVQAQCQTCGGAGQVITQSCSRCGGSKTIMEHAEIDVDVEAGAAEGAQYVFEGAGDASPGIDPGDVVVHIHSTPQPGDMRRVGHDLYYTVPLSLNEALFGFDKSFTHYDGHAFDFKRDGPTQYGHVERIQGQGMPIPMEEQEGDKTHGDMFIDFTVVIPKLSAKQRKVIESVLVETLHTDL</sequence>
<keyword evidence="6" id="KW-0732">Signal</keyword>
<keyword evidence="2" id="KW-0677">Repeat</keyword>
<dbReference type="PROSITE" id="PS00636">
    <property type="entry name" value="DNAJ_1"/>
    <property type="match status" value="1"/>
</dbReference>
<evidence type="ECO:0000256" key="2">
    <source>
        <dbReference type="ARBA" id="ARBA00022737"/>
    </source>
</evidence>
<keyword evidence="1 5" id="KW-0479">Metal-binding</keyword>
<feature type="chain" id="PRO_5042137944" evidence="6">
    <location>
        <begin position="26"/>
        <end position="378"/>
    </location>
</feature>
<dbReference type="Pfam" id="PF00684">
    <property type="entry name" value="DnaJ_CXXCXGXG"/>
    <property type="match status" value="1"/>
</dbReference>
<dbReference type="InterPro" id="IPR002939">
    <property type="entry name" value="DnaJ_C"/>
</dbReference>
<dbReference type="FunFam" id="2.10.230.10:FF:000001">
    <property type="entry name" value="DnaJ subfamily A member 2"/>
    <property type="match status" value="1"/>
</dbReference>
<dbReference type="GO" id="GO:0051082">
    <property type="term" value="F:unfolded protein binding"/>
    <property type="evidence" value="ECO:0007669"/>
    <property type="project" value="InterPro"/>
</dbReference>
<dbReference type="CDD" id="cd10719">
    <property type="entry name" value="DnaJ_zf"/>
    <property type="match status" value="1"/>
</dbReference>
<evidence type="ECO:0000256" key="6">
    <source>
        <dbReference type="SAM" id="SignalP"/>
    </source>
</evidence>
<dbReference type="InterPro" id="IPR001305">
    <property type="entry name" value="HSP_DnaJ_Cys-rich_dom"/>
</dbReference>
<dbReference type="InterPro" id="IPR036410">
    <property type="entry name" value="HSP_DnaJ_Cys-rich_dom_sf"/>
</dbReference>
<dbReference type="SUPFAM" id="SSF57938">
    <property type="entry name" value="DnaJ/Hsp40 cysteine-rich domain"/>
    <property type="match status" value="1"/>
</dbReference>
<dbReference type="InterPro" id="IPR018253">
    <property type="entry name" value="DnaJ_domain_CS"/>
</dbReference>
<dbReference type="InterPro" id="IPR036869">
    <property type="entry name" value="J_dom_sf"/>
</dbReference>
<reference evidence="9" key="1">
    <citation type="submission" date="2023-03" db="EMBL/GenBank/DDBJ databases">
        <title>Mating type loci evolution in Malassezia.</title>
        <authorList>
            <person name="Coelho M.A."/>
        </authorList>
    </citation>
    <scope>NUCLEOTIDE SEQUENCE</scope>
    <source>
        <strain evidence="9">CBS 11721</strain>
    </source>
</reference>
<evidence type="ECO:0000259" key="8">
    <source>
        <dbReference type="PROSITE" id="PS51188"/>
    </source>
</evidence>
<evidence type="ECO:0000259" key="7">
    <source>
        <dbReference type="PROSITE" id="PS50076"/>
    </source>
</evidence>
<dbReference type="PROSITE" id="PS51188">
    <property type="entry name" value="ZF_CR"/>
    <property type="match status" value="1"/>
</dbReference>
<evidence type="ECO:0000256" key="3">
    <source>
        <dbReference type="ARBA" id="ARBA00022771"/>
    </source>
</evidence>
<dbReference type="InterPro" id="IPR001623">
    <property type="entry name" value="DnaJ_domain"/>
</dbReference>
<dbReference type="InterPro" id="IPR044713">
    <property type="entry name" value="DNJA1/2-like"/>
</dbReference>
<dbReference type="Gene3D" id="2.10.230.10">
    <property type="entry name" value="Heat shock protein DnaJ, cysteine-rich domain"/>
    <property type="match status" value="1"/>
</dbReference>
<dbReference type="Gene3D" id="1.10.287.110">
    <property type="entry name" value="DnaJ domain"/>
    <property type="match status" value="1"/>
</dbReference>
<evidence type="ECO:0000256" key="4">
    <source>
        <dbReference type="ARBA" id="ARBA00022833"/>
    </source>
</evidence>
<dbReference type="Pfam" id="PF01556">
    <property type="entry name" value="DnaJ_C"/>
    <property type="match status" value="1"/>
</dbReference>
<proteinExistence type="predicted"/>
<name>A0AAF0ET72_9BASI</name>
<dbReference type="FunFam" id="2.60.260.20:FF:000013">
    <property type="entry name" value="DnaJ subfamily B member 11"/>
    <property type="match status" value="1"/>
</dbReference>
<dbReference type="SUPFAM" id="SSF46565">
    <property type="entry name" value="Chaperone J-domain"/>
    <property type="match status" value="1"/>
</dbReference>
<gene>
    <name evidence="9" type="primary">SCJ1</name>
    <name evidence="9" type="ORF">MCUN1_001133</name>
</gene>
<keyword evidence="3 5" id="KW-0863">Zinc-finger</keyword>
<feature type="domain" description="CR-type" evidence="8">
    <location>
        <begin position="146"/>
        <end position="229"/>
    </location>
</feature>
<dbReference type="SMART" id="SM00271">
    <property type="entry name" value="DnaJ"/>
    <property type="match status" value="1"/>
</dbReference>
<accession>A0AAF0ET72</accession>